<protein>
    <submittedName>
        <fullName evidence="2">GIY-YIG nuclease family protein</fullName>
    </submittedName>
</protein>
<comment type="caution">
    <text evidence="2">The sequence shown here is derived from an EMBL/GenBank/DDBJ whole genome shotgun (WGS) entry which is preliminary data.</text>
</comment>
<name>A0AAP3XQJ3_9PROT</name>
<feature type="domain" description="Bacteriophage T5 Orf172 DNA-binding" evidence="1">
    <location>
        <begin position="4"/>
        <end position="87"/>
    </location>
</feature>
<gene>
    <name evidence="2" type="ORF">PZ740_07440</name>
</gene>
<dbReference type="EMBL" id="JARGEQ010000073">
    <property type="protein sequence ID" value="MDF1586216.1"/>
    <property type="molecule type" value="Genomic_DNA"/>
</dbReference>
<dbReference type="RefSeq" id="WP_327788631.1">
    <property type="nucleotide sequence ID" value="NZ_JARGEQ010000073.1"/>
</dbReference>
<evidence type="ECO:0000313" key="3">
    <source>
        <dbReference type="Proteomes" id="UP001301140"/>
    </source>
</evidence>
<dbReference type="Proteomes" id="UP001301140">
    <property type="component" value="Unassembled WGS sequence"/>
</dbReference>
<dbReference type="AlphaFoldDB" id="A0AAP3XQJ3"/>
<keyword evidence="3" id="KW-1185">Reference proteome</keyword>
<proteinExistence type="predicted"/>
<accession>A0AAP3XQJ3</accession>
<sequence>MSCVIYVFADPGVPGACKIGKDTRWPYRYKQARCHTPRPIAIEGVFTFDDKDALGAAEKRIRQVLGGCRRPGDVNEWFDLPAAEAIARLQKAGILGSRNLREAMAPRLSRSGLLYDDWREQGKASQNYRWLIAMFEEQSPERRLKLSYGALHDTAFLYAFTYNPWPVRLVAGFEHGRAVAAEDPGNVEPNRLLKQAWEEVQRQFGSLQSEQVGWLNQGVTSGEVARRLAALDVHPFPLDRPKPPGARLRDASIKKSTAIGEPQPLGRVSPCPVIYGAAGGRAA</sequence>
<evidence type="ECO:0000313" key="2">
    <source>
        <dbReference type="EMBL" id="MDF1586216.1"/>
    </source>
</evidence>
<evidence type="ECO:0000259" key="1">
    <source>
        <dbReference type="Pfam" id="PF10544"/>
    </source>
</evidence>
<organism evidence="2 3">
    <name type="scientific">Marinimicrococcus flavescens</name>
    <dbReference type="NCBI Taxonomy" id="3031815"/>
    <lineage>
        <taxon>Bacteria</taxon>
        <taxon>Pseudomonadati</taxon>
        <taxon>Pseudomonadota</taxon>
        <taxon>Alphaproteobacteria</taxon>
        <taxon>Geminicoccales</taxon>
        <taxon>Geminicoccaceae</taxon>
        <taxon>Marinimicrococcus</taxon>
    </lineage>
</organism>
<dbReference type="InterPro" id="IPR018306">
    <property type="entry name" value="Phage_T5_Orf172_DNA-bd"/>
</dbReference>
<reference evidence="2 3" key="1">
    <citation type="submission" date="2023-03" db="EMBL/GenBank/DDBJ databases">
        <title>YIM 152171 draft genome.</title>
        <authorList>
            <person name="Yang Z."/>
        </authorList>
    </citation>
    <scope>NUCLEOTIDE SEQUENCE [LARGE SCALE GENOMIC DNA]</scope>
    <source>
        <strain evidence="2 3">YIM 152171</strain>
    </source>
</reference>
<dbReference type="Pfam" id="PF10544">
    <property type="entry name" value="T5orf172"/>
    <property type="match status" value="1"/>
</dbReference>